<dbReference type="PATRIC" id="fig|1246626.3.peg.3542"/>
<dbReference type="STRING" id="1246626.BleG1_3553"/>
<evidence type="ECO:0000256" key="1">
    <source>
        <dbReference type="ARBA" id="ARBA00022679"/>
    </source>
</evidence>
<keyword evidence="4" id="KW-1185">Reference proteome</keyword>
<dbReference type="EMBL" id="CP003923">
    <property type="protein sequence ID" value="AIC96100.1"/>
    <property type="molecule type" value="Genomic_DNA"/>
</dbReference>
<protein>
    <submittedName>
        <fullName evidence="3">Glycosyltransferase</fullName>
    </submittedName>
</protein>
<dbReference type="CDD" id="cd03794">
    <property type="entry name" value="GT4_WbuB-like"/>
    <property type="match status" value="1"/>
</dbReference>
<dbReference type="eggNOG" id="COG0438">
    <property type="taxonomic scope" value="Bacteria"/>
</dbReference>
<dbReference type="GO" id="GO:0016757">
    <property type="term" value="F:glycosyltransferase activity"/>
    <property type="evidence" value="ECO:0007669"/>
    <property type="project" value="InterPro"/>
</dbReference>
<accession>A0A060M267</accession>
<proteinExistence type="predicted"/>
<dbReference type="InterPro" id="IPR001296">
    <property type="entry name" value="Glyco_trans_1"/>
</dbReference>
<dbReference type="KEGG" id="ble:BleG1_3553"/>
<dbReference type="PANTHER" id="PTHR46401">
    <property type="entry name" value="GLYCOSYLTRANSFERASE WBBK-RELATED"/>
    <property type="match status" value="1"/>
</dbReference>
<dbReference type="Proteomes" id="UP000027142">
    <property type="component" value="Chromosome"/>
</dbReference>
<evidence type="ECO:0000313" key="4">
    <source>
        <dbReference type="Proteomes" id="UP000027142"/>
    </source>
</evidence>
<dbReference type="Pfam" id="PF00534">
    <property type="entry name" value="Glycos_transf_1"/>
    <property type="match status" value="1"/>
</dbReference>
<dbReference type="HOGENOM" id="CLU_009583_11_0_9"/>
<dbReference type="OrthoDB" id="9811902at2"/>
<dbReference type="Gene3D" id="3.40.50.2000">
    <property type="entry name" value="Glycogen Phosphorylase B"/>
    <property type="match status" value="2"/>
</dbReference>
<keyword evidence="1 3" id="KW-0808">Transferase</keyword>
<name>A0A060M267_9BACI</name>
<dbReference type="PANTHER" id="PTHR46401:SF2">
    <property type="entry name" value="GLYCOSYLTRANSFERASE WBBK-RELATED"/>
    <property type="match status" value="1"/>
</dbReference>
<evidence type="ECO:0000259" key="2">
    <source>
        <dbReference type="Pfam" id="PF00534"/>
    </source>
</evidence>
<dbReference type="AlphaFoldDB" id="A0A060M267"/>
<evidence type="ECO:0000313" key="3">
    <source>
        <dbReference type="EMBL" id="AIC96100.1"/>
    </source>
</evidence>
<dbReference type="SUPFAM" id="SSF53756">
    <property type="entry name" value="UDP-Glycosyltransferase/glycogen phosphorylase"/>
    <property type="match status" value="1"/>
</dbReference>
<dbReference type="RefSeq" id="WP_038483714.1">
    <property type="nucleotide sequence ID" value="NZ_CP003923.1"/>
</dbReference>
<feature type="domain" description="Glycosyl transferase family 1" evidence="2">
    <location>
        <begin position="232"/>
        <end position="394"/>
    </location>
</feature>
<reference evidence="3 4" key="1">
    <citation type="journal article" date="2014" name="Gene">
        <title>A comparative genomic analysis of the alkalitolerant soil bacterium Bacillus lehensis G1.</title>
        <authorList>
            <person name="Noor Y.M."/>
            <person name="Samsulrizal N.H."/>
            <person name="Jema'on N.A."/>
            <person name="Low K.O."/>
            <person name="Ramli A.N."/>
            <person name="Alias N.I."/>
            <person name="Damis S.I."/>
            <person name="Fuzi S.F."/>
            <person name="Isa M.N."/>
            <person name="Murad A.M."/>
            <person name="Raih M.F."/>
            <person name="Bakar F.D."/>
            <person name="Najimudin N."/>
            <person name="Mahadi N.M."/>
            <person name="Illias R.M."/>
        </authorList>
    </citation>
    <scope>NUCLEOTIDE SEQUENCE [LARGE SCALE GENOMIC DNA]</scope>
    <source>
        <strain evidence="3 4">G1</strain>
    </source>
</reference>
<gene>
    <name evidence="3" type="ORF">BleG1_3553</name>
</gene>
<dbReference type="GO" id="GO:0009103">
    <property type="term" value="P:lipopolysaccharide biosynthetic process"/>
    <property type="evidence" value="ECO:0007669"/>
    <property type="project" value="TreeGrafter"/>
</dbReference>
<organism evidence="3 4">
    <name type="scientific">Shouchella lehensis G1</name>
    <dbReference type="NCBI Taxonomy" id="1246626"/>
    <lineage>
        <taxon>Bacteria</taxon>
        <taxon>Bacillati</taxon>
        <taxon>Bacillota</taxon>
        <taxon>Bacilli</taxon>
        <taxon>Bacillales</taxon>
        <taxon>Bacillaceae</taxon>
        <taxon>Shouchella</taxon>
    </lineage>
</organism>
<sequence length="416" mass="48122">MKKKKSILFLVNYYYPDVASTGQLMTELCEDLSSEFDLTIVAALPGYTEKIDNKYGNKIFNRETRDNLEIVRIKLPKVEKTKKLSRVKYILSYFFLTFLWVLKDKKHDIVFSISQPPVLGGLTGLLTKIFKRSKFVYNIQDFNPEQIEAINYSSNKSVIKLMRKLDNLSCKYADNIIVVGRDMVNTLAKRKVLLSNNENVCIINNWIDEKAVYPLPKEDKNVQEFLSYYNLEGKFIIMYSGNIGLYYDLENIIKVAKNLQENKEIHFLFIGEGAVKQQMEDFVKREKLNNVTFLPYQDKSRLIYSLNVADVHLVANQLGIKGVSVPSKIYGVMAVGKPILGVLEEGSEAEILINQCDSGYVVKPKDYKEIEIAIKRFYNNSEETNTQMGKRGRKLIEEEFNKRISIENYKDLFNKM</sequence>